<dbReference type="Gene3D" id="2.40.10.10">
    <property type="entry name" value="Trypsin-like serine proteases"/>
    <property type="match status" value="1"/>
</dbReference>
<dbReference type="FunCoup" id="F4X073">
    <property type="interactions" value="91"/>
</dbReference>
<dbReference type="SUPFAM" id="SSF51905">
    <property type="entry name" value="FAD/NAD(P)-binding domain"/>
    <property type="match status" value="1"/>
</dbReference>
<dbReference type="OrthoDB" id="5597713at2759"/>
<organism evidence="4">
    <name type="scientific">Acromyrmex echinatior</name>
    <name type="common">Panamanian leafcutter ant</name>
    <name type="synonym">Acromyrmex octospinosus echinatior</name>
    <dbReference type="NCBI Taxonomy" id="103372"/>
    <lineage>
        <taxon>Eukaryota</taxon>
        <taxon>Metazoa</taxon>
        <taxon>Ecdysozoa</taxon>
        <taxon>Arthropoda</taxon>
        <taxon>Hexapoda</taxon>
        <taxon>Insecta</taxon>
        <taxon>Pterygota</taxon>
        <taxon>Neoptera</taxon>
        <taxon>Endopterygota</taxon>
        <taxon>Hymenoptera</taxon>
        <taxon>Apocrita</taxon>
        <taxon>Aculeata</taxon>
        <taxon>Formicoidea</taxon>
        <taxon>Formicidae</taxon>
        <taxon>Myrmicinae</taxon>
        <taxon>Acromyrmex</taxon>
    </lineage>
</organism>
<evidence type="ECO:0000313" key="4">
    <source>
        <dbReference type="Proteomes" id="UP000007755"/>
    </source>
</evidence>
<dbReference type="Gene3D" id="3.50.50.60">
    <property type="entry name" value="FAD/NAD(P)-binding domain"/>
    <property type="match status" value="1"/>
</dbReference>
<sequence length="563" mass="64143">MNPLVINGTEAQANEFPHMVALGKRNANQFVLMCGGTLISHNWVISAAHCTHGTDGGVTDARIGFHSLTDQKGIMSVIKDIITHPDYKPPAMYADIALLQLMTPVTFSTSVRPACLYQPFDTVPIQAWVSGWGVTEYSENVVDLGAEWVHGESGNVVFQLASKHNLLNSSAFLLNVSKYEVVTINGEIMPNEESTKALTLYFNIMDKMDKEELENETGSLGDYFIRKYYKAFDEKPFMNRTRVAEYLSLIEKMQNSADCSDTWFDVSVKLFIDYWECEGDLTLNWKGRGYKTIFDVLLQKIPNSEERLPVMEKIEFEKVVATINYSSGENVTVTTRDGCEYFASHVIFTGSLGVLKEKHSSMFVPPLPQKKQRAIEGLNIGTANKIFLEFPHRWWPEDKTTFNFIWSEKDKKEFLQTHGQNSEWLCDVFMFVTVAYQPNLLCAWITGKNARYIETLSDTDVFDGLYLLLKEAFESHDNVTKPTRILRSKWYTNEHFRGSYSFHSMLSEQMNVTSRDLAEPIMTGNKPVILFAGEATHDHYYSTVHGGVETGFREADRLIDFER</sequence>
<dbReference type="AlphaFoldDB" id="F4X073"/>
<dbReference type="Pfam" id="PF01593">
    <property type="entry name" value="Amino_oxidase"/>
    <property type="match status" value="1"/>
</dbReference>
<dbReference type="eggNOG" id="KOG3627">
    <property type="taxonomic scope" value="Eukaryota"/>
</dbReference>
<dbReference type="Proteomes" id="UP000007755">
    <property type="component" value="Unassembled WGS sequence"/>
</dbReference>
<dbReference type="SMART" id="SM00020">
    <property type="entry name" value="Tryp_SPc"/>
    <property type="match status" value="1"/>
</dbReference>
<accession>F4X073</accession>
<dbReference type="GO" id="GO:0046592">
    <property type="term" value="F:polyamine oxidase activity"/>
    <property type="evidence" value="ECO:0007669"/>
    <property type="project" value="TreeGrafter"/>
</dbReference>
<dbReference type="PROSITE" id="PS00134">
    <property type="entry name" value="TRYPSIN_HIS"/>
    <property type="match status" value="1"/>
</dbReference>
<dbReference type="InterPro" id="IPR036188">
    <property type="entry name" value="FAD/NAD-bd_sf"/>
</dbReference>
<dbReference type="InterPro" id="IPR050281">
    <property type="entry name" value="Flavin_monoamine_oxidase"/>
</dbReference>
<name>F4X073_ACREC</name>
<dbReference type="GO" id="GO:0006508">
    <property type="term" value="P:proteolysis"/>
    <property type="evidence" value="ECO:0007669"/>
    <property type="project" value="InterPro"/>
</dbReference>
<dbReference type="FunFam" id="2.40.10.10:FF:000068">
    <property type="entry name" value="transmembrane protease serine 2"/>
    <property type="match status" value="1"/>
</dbReference>
<reference evidence="3" key="1">
    <citation type="submission" date="2011-02" db="EMBL/GenBank/DDBJ databases">
        <title>The genome of the leaf-cutting ant Acromyrmex echinatior suggests key adaptations to social evolution and fungus farming.</title>
        <authorList>
            <person name="Nygaard S."/>
            <person name="Zhang G."/>
        </authorList>
    </citation>
    <scope>NUCLEOTIDE SEQUENCE</scope>
</reference>
<dbReference type="Gene3D" id="3.90.660.10">
    <property type="match status" value="1"/>
</dbReference>
<gene>
    <name evidence="3" type="ORF">G5I_11680</name>
</gene>
<dbReference type="PROSITE" id="PS50240">
    <property type="entry name" value="TRYPSIN_DOM"/>
    <property type="match status" value="1"/>
</dbReference>
<dbReference type="SUPFAM" id="SSF50494">
    <property type="entry name" value="Trypsin-like serine proteases"/>
    <property type="match status" value="1"/>
</dbReference>
<dbReference type="SUPFAM" id="SSF54373">
    <property type="entry name" value="FAD-linked reductases, C-terminal domain"/>
    <property type="match status" value="1"/>
</dbReference>
<feature type="domain" description="Peptidase S1" evidence="2">
    <location>
        <begin position="5"/>
        <end position="255"/>
    </location>
</feature>
<protein>
    <submittedName>
        <fullName evidence="3">Peroxisomal N(1)-acetyl-spermine/spermidine oxidase</fullName>
    </submittedName>
</protein>
<dbReference type="InterPro" id="IPR001314">
    <property type="entry name" value="Peptidase_S1A"/>
</dbReference>
<dbReference type="InParanoid" id="F4X073"/>
<dbReference type="PRINTS" id="PR00722">
    <property type="entry name" value="CHYMOTRYPSIN"/>
</dbReference>
<keyword evidence="4" id="KW-1185">Reference proteome</keyword>
<evidence type="ECO:0000313" key="3">
    <source>
        <dbReference type="EMBL" id="EGI60138.1"/>
    </source>
</evidence>
<dbReference type="STRING" id="103372.F4X073"/>
<dbReference type="PANTHER" id="PTHR10742">
    <property type="entry name" value="FLAVIN MONOAMINE OXIDASE"/>
    <property type="match status" value="1"/>
</dbReference>
<dbReference type="InterPro" id="IPR001254">
    <property type="entry name" value="Trypsin_dom"/>
</dbReference>
<evidence type="ECO:0000259" key="2">
    <source>
        <dbReference type="PROSITE" id="PS50240"/>
    </source>
</evidence>
<dbReference type="eggNOG" id="KOG0685">
    <property type="taxonomic scope" value="Eukaryota"/>
</dbReference>
<dbReference type="PANTHER" id="PTHR10742:SF398">
    <property type="entry name" value="AMINE OXIDASE DOMAIN-CONTAINING PROTEIN-RELATED"/>
    <property type="match status" value="1"/>
</dbReference>
<dbReference type="GO" id="GO:0004252">
    <property type="term" value="F:serine-type endopeptidase activity"/>
    <property type="evidence" value="ECO:0007669"/>
    <property type="project" value="InterPro"/>
</dbReference>
<dbReference type="InterPro" id="IPR002937">
    <property type="entry name" value="Amino_oxidase"/>
</dbReference>
<dbReference type="InterPro" id="IPR018114">
    <property type="entry name" value="TRYPSIN_HIS"/>
</dbReference>
<dbReference type="InterPro" id="IPR009003">
    <property type="entry name" value="Peptidase_S1_PA"/>
</dbReference>
<keyword evidence="1" id="KW-1015">Disulfide bond</keyword>
<dbReference type="CDD" id="cd00190">
    <property type="entry name" value="Tryp_SPc"/>
    <property type="match status" value="1"/>
</dbReference>
<evidence type="ECO:0000256" key="1">
    <source>
        <dbReference type="ARBA" id="ARBA00023157"/>
    </source>
</evidence>
<dbReference type="EMBL" id="GL888493">
    <property type="protein sequence ID" value="EGI60138.1"/>
    <property type="molecule type" value="Genomic_DNA"/>
</dbReference>
<dbReference type="InterPro" id="IPR043504">
    <property type="entry name" value="Peptidase_S1_PA_chymotrypsin"/>
</dbReference>
<proteinExistence type="predicted"/>